<dbReference type="CDD" id="cd18809">
    <property type="entry name" value="SF1_C_RecD"/>
    <property type="match status" value="1"/>
</dbReference>
<dbReference type="Gene3D" id="3.40.50.300">
    <property type="entry name" value="P-loop containing nucleotide triphosphate hydrolases"/>
    <property type="match status" value="1"/>
</dbReference>
<dbReference type="Proteomes" id="UP000008281">
    <property type="component" value="Unassembled WGS sequence"/>
</dbReference>
<evidence type="ECO:0000313" key="1">
    <source>
        <dbReference type="EMBL" id="EFP00588.1"/>
    </source>
</evidence>
<dbReference type="EMBL" id="DS268735">
    <property type="protein sequence ID" value="EFP00588.1"/>
    <property type="molecule type" value="Genomic_DNA"/>
</dbReference>
<dbReference type="PANTHER" id="PTHR47642">
    <property type="entry name" value="ATP-DEPENDENT DNA HELICASE"/>
    <property type="match status" value="1"/>
</dbReference>
<gene>
    <name evidence="1" type="ORF">CRE_30521</name>
</gene>
<dbReference type="HOGENOM" id="CLU_1086801_0_0_1"/>
<reference evidence="1" key="1">
    <citation type="submission" date="2007-07" db="EMBL/GenBank/DDBJ databases">
        <title>PCAP assembly of the Caenorhabditis remanei genome.</title>
        <authorList>
            <consortium name="The Caenorhabditis remanei Sequencing Consortium"/>
            <person name="Wilson R.K."/>
        </authorList>
    </citation>
    <scope>NUCLEOTIDE SEQUENCE [LARGE SCALE GENOMIC DNA]</scope>
    <source>
        <strain evidence="1">PB4641</strain>
    </source>
</reference>
<dbReference type="STRING" id="31234.E3NJB7"/>
<dbReference type="InterPro" id="IPR027417">
    <property type="entry name" value="P-loop_NTPase"/>
</dbReference>
<dbReference type="InParanoid" id="E3NJB7"/>
<organism evidence="2">
    <name type="scientific">Caenorhabditis remanei</name>
    <name type="common">Caenorhabditis vulgaris</name>
    <dbReference type="NCBI Taxonomy" id="31234"/>
    <lineage>
        <taxon>Eukaryota</taxon>
        <taxon>Metazoa</taxon>
        <taxon>Ecdysozoa</taxon>
        <taxon>Nematoda</taxon>
        <taxon>Chromadorea</taxon>
        <taxon>Rhabditida</taxon>
        <taxon>Rhabditina</taxon>
        <taxon>Rhabditomorpha</taxon>
        <taxon>Rhabditoidea</taxon>
        <taxon>Rhabditidae</taxon>
        <taxon>Peloderinae</taxon>
        <taxon>Caenorhabditis</taxon>
    </lineage>
</organism>
<dbReference type="AlphaFoldDB" id="E3NJB7"/>
<dbReference type="InterPro" id="IPR051055">
    <property type="entry name" value="PIF1_helicase"/>
</dbReference>
<protein>
    <submittedName>
        <fullName evidence="1">Uncharacterized protein</fullName>
    </submittedName>
</protein>
<evidence type="ECO:0000313" key="2">
    <source>
        <dbReference type="Proteomes" id="UP000008281"/>
    </source>
</evidence>
<keyword evidence="2" id="KW-1185">Reference proteome</keyword>
<dbReference type="OrthoDB" id="6621790at2759"/>
<sequence>MERLEENMRNPNLQEQFVLDEIRFGKISTITEKFLKRNCTMFDTSTGGLLSQIEQLREMYPEKEFALLAATRAKVDALNSWKICLMPGAYKYWAVNRKPVSGNTEGYKFVEHSFPPPLFLAPGCRVIITRNMRRDHSVTNGTLGILKAASKTEMVVTVKGRNIHLHRIPHRNDKEMWWQFPLAPAEATTIHIVQGKTFDGVVLVAGSPLPHNGAVYTALSRAKSLKLCRITEFNVENWRVSPLAVEEYRRLNQEGL</sequence>
<dbReference type="SUPFAM" id="SSF52540">
    <property type="entry name" value="P-loop containing nucleoside triphosphate hydrolases"/>
    <property type="match status" value="1"/>
</dbReference>
<accession>E3NJB7</accession>
<proteinExistence type="predicted"/>
<name>E3NJB7_CAERE</name>